<proteinExistence type="predicted"/>
<dbReference type="Pfam" id="PF07883">
    <property type="entry name" value="Cupin_2"/>
    <property type="match status" value="1"/>
</dbReference>
<dbReference type="Proteomes" id="UP000249130">
    <property type="component" value="Unassembled WGS sequence"/>
</dbReference>
<dbReference type="EMBL" id="NPEX01000193">
    <property type="protein sequence ID" value="RAI41338.1"/>
    <property type="molecule type" value="Genomic_DNA"/>
</dbReference>
<dbReference type="SUPFAM" id="SSF51182">
    <property type="entry name" value="RmlC-like cupins"/>
    <property type="match status" value="1"/>
</dbReference>
<dbReference type="InterPro" id="IPR014710">
    <property type="entry name" value="RmlC-like_jellyroll"/>
</dbReference>
<dbReference type="Gene3D" id="2.60.120.10">
    <property type="entry name" value="Jelly Rolls"/>
    <property type="match status" value="1"/>
</dbReference>
<accession>A0A327L0Z2</accession>
<dbReference type="InterPro" id="IPR051610">
    <property type="entry name" value="GPI/OXD"/>
</dbReference>
<feature type="domain" description="Cupin type-2" evidence="2">
    <location>
        <begin position="47"/>
        <end position="114"/>
    </location>
</feature>
<evidence type="ECO:0000256" key="1">
    <source>
        <dbReference type="ARBA" id="ARBA00022723"/>
    </source>
</evidence>
<evidence type="ECO:0000259" key="2">
    <source>
        <dbReference type="Pfam" id="PF07883"/>
    </source>
</evidence>
<gene>
    <name evidence="3" type="ORF">CH341_21885</name>
</gene>
<sequence length="141" mass="15451">MMSKMYRTTMADVPLVEGLKRDDGWIDMQVQFLIDKKSAGTDNVVGWTVLKPGASHEAHLHRNCDEFFIVLEGKGHIITENGLEPSSKGDVVYSPRGCWHGFNNTSDQDVVLVWGWMGAGSIADSGYETPEGGSHQAGGRK</sequence>
<dbReference type="InterPro" id="IPR013096">
    <property type="entry name" value="Cupin_2"/>
</dbReference>
<dbReference type="CDD" id="cd02208">
    <property type="entry name" value="cupin_RmlC-like"/>
    <property type="match status" value="1"/>
</dbReference>
<protein>
    <recommendedName>
        <fullName evidence="2">Cupin type-2 domain-containing protein</fullName>
    </recommendedName>
</protein>
<comment type="caution">
    <text evidence="3">The sequence shown here is derived from an EMBL/GenBank/DDBJ whole genome shotgun (WGS) entry which is preliminary data.</text>
</comment>
<keyword evidence="1" id="KW-0479">Metal-binding</keyword>
<reference evidence="3 4" key="1">
    <citation type="submission" date="2017-07" db="EMBL/GenBank/DDBJ databases">
        <title>Draft Genome Sequences of Select Purple Nonsulfur Bacteria.</title>
        <authorList>
            <person name="Lasarre B."/>
            <person name="Mckinlay J.B."/>
        </authorList>
    </citation>
    <scope>NUCLEOTIDE SEQUENCE [LARGE SCALE GENOMIC DNA]</scope>
    <source>
        <strain evidence="3 4">DSM 5909</strain>
    </source>
</reference>
<evidence type="ECO:0000313" key="4">
    <source>
        <dbReference type="Proteomes" id="UP000249130"/>
    </source>
</evidence>
<evidence type="ECO:0000313" key="3">
    <source>
        <dbReference type="EMBL" id="RAI41338.1"/>
    </source>
</evidence>
<dbReference type="PANTHER" id="PTHR35848">
    <property type="entry name" value="OXALATE-BINDING PROTEIN"/>
    <property type="match status" value="1"/>
</dbReference>
<keyword evidence="4" id="KW-1185">Reference proteome</keyword>
<dbReference type="PANTHER" id="PTHR35848:SF6">
    <property type="entry name" value="CUPIN TYPE-2 DOMAIN-CONTAINING PROTEIN"/>
    <property type="match status" value="1"/>
</dbReference>
<dbReference type="GO" id="GO:0046872">
    <property type="term" value="F:metal ion binding"/>
    <property type="evidence" value="ECO:0007669"/>
    <property type="project" value="UniProtKB-KW"/>
</dbReference>
<dbReference type="OrthoDB" id="6058at2"/>
<name>A0A327L0Z2_9BRAD</name>
<dbReference type="InterPro" id="IPR011051">
    <property type="entry name" value="RmlC_Cupin_sf"/>
</dbReference>
<dbReference type="AlphaFoldDB" id="A0A327L0Z2"/>
<organism evidence="3 4">
    <name type="scientific">Rhodoplanes roseus</name>
    <dbReference type="NCBI Taxonomy" id="29409"/>
    <lineage>
        <taxon>Bacteria</taxon>
        <taxon>Pseudomonadati</taxon>
        <taxon>Pseudomonadota</taxon>
        <taxon>Alphaproteobacteria</taxon>
        <taxon>Hyphomicrobiales</taxon>
        <taxon>Nitrobacteraceae</taxon>
        <taxon>Rhodoplanes</taxon>
    </lineage>
</organism>